<accession>A0A979FV86</accession>
<dbReference type="GeneID" id="125179406"/>
<proteinExistence type="predicted"/>
<name>A0A979FV86_HYAAZ</name>
<gene>
    <name evidence="2" type="primary">LOC125179406</name>
</gene>
<keyword evidence="1" id="KW-1185">Reference proteome</keyword>
<dbReference type="Proteomes" id="UP000694843">
    <property type="component" value="Unplaced"/>
</dbReference>
<protein>
    <submittedName>
        <fullName evidence="2">Uncharacterized protein LOC125179406</fullName>
    </submittedName>
</protein>
<organism evidence="1 2">
    <name type="scientific">Hyalella azteca</name>
    <name type="common">Amphipod</name>
    <dbReference type="NCBI Taxonomy" id="294128"/>
    <lineage>
        <taxon>Eukaryota</taxon>
        <taxon>Metazoa</taxon>
        <taxon>Ecdysozoa</taxon>
        <taxon>Arthropoda</taxon>
        <taxon>Crustacea</taxon>
        <taxon>Multicrustacea</taxon>
        <taxon>Malacostraca</taxon>
        <taxon>Eumalacostraca</taxon>
        <taxon>Peracarida</taxon>
        <taxon>Amphipoda</taxon>
        <taxon>Senticaudata</taxon>
        <taxon>Talitrida</taxon>
        <taxon>Talitroidea</taxon>
        <taxon>Hyalellidae</taxon>
        <taxon>Hyalella</taxon>
    </lineage>
</organism>
<sequence>MELRMCKSMVVFETEVLAGNHPFKMKFNDDGSRLVRVQDGLVEVVDPRTHRVVHTLPRIISLRLEGQYFEFTDVDHELILDCCFKDIKAPELQLWDMRFSSSHVGRIRFCDAAMAQYEYSKKERALLTNIFDFEYGLKY</sequence>
<evidence type="ECO:0000313" key="1">
    <source>
        <dbReference type="Proteomes" id="UP000694843"/>
    </source>
</evidence>
<dbReference type="RefSeq" id="XP_047741153.1">
    <property type="nucleotide sequence ID" value="XM_047885197.1"/>
</dbReference>
<dbReference type="KEGG" id="hazt:125179406"/>
<dbReference type="AlphaFoldDB" id="A0A979FV86"/>
<reference evidence="2" key="1">
    <citation type="submission" date="2025-08" db="UniProtKB">
        <authorList>
            <consortium name="RefSeq"/>
        </authorList>
    </citation>
    <scope>IDENTIFICATION</scope>
    <source>
        <tissue evidence="2">Whole organism</tissue>
    </source>
</reference>
<evidence type="ECO:0000313" key="2">
    <source>
        <dbReference type="RefSeq" id="XP_047741153.1"/>
    </source>
</evidence>